<accession>A0AAQ4E0Q1</accession>
<evidence type="ECO:0000313" key="2">
    <source>
        <dbReference type="Proteomes" id="UP001321473"/>
    </source>
</evidence>
<comment type="caution">
    <text evidence="1">The sequence shown here is derived from an EMBL/GenBank/DDBJ whole genome shotgun (WGS) entry which is preliminary data.</text>
</comment>
<dbReference type="AlphaFoldDB" id="A0AAQ4E0Q1"/>
<keyword evidence="2" id="KW-1185">Reference proteome</keyword>
<name>A0AAQ4E0Q1_AMBAM</name>
<dbReference type="Proteomes" id="UP001321473">
    <property type="component" value="Unassembled WGS sequence"/>
</dbReference>
<sequence length="141" mass="15957">MINTALNDNKIAIVVYLDIKKAFDTVNHTILVDKLTQLNSPPFHWCTQRLRQLQRGDRSRHIILATGLWTYAELNAWTTYEAQFRVLAGFDVDILITISSVGTMETQQLCQAAPPTVWKTTNDTFAGFVSAGNRIFNGERL</sequence>
<protein>
    <recommendedName>
        <fullName evidence="3">Reverse transcriptase domain-containing protein</fullName>
    </recommendedName>
</protein>
<evidence type="ECO:0008006" key="3">
    <source>
        <dbReference type="Google" id="ProtNLM"/>
    </source>
</evidence>
<reference evidence="1 2" key="1">
    <citation type="journal article" date="2023" name="Arcadia Sci">
        <title>De novo assembly of a long-read Amblyomma americanum tick genome.</title>
        <authorList>
            <person name="Chou S."/>
            <person name="Poskanzer K.E."/>
            <person name="Rollins M."/>
            <person name="Thuy-Boun P.S."/>
        </authorList>
    </citation>
    <scope>NUCLEOTIDE SEQUENCE [LARGE SCALE GENOMIC DNA]</scope>
    <source>
        <strain evidence="1">F_SG_1</strain>
        <tissue evidence="1">Salivary glands</tissue>
    </source>
</reference>
<organism evidence="1 2">
    <name type="scientific">Amblyomma americanum</name>
    <name type="common">Lone star tick</name>
    <dbReference type="NCBI Taxonomy" id="6943"/>
    <lineage>
        <taxon>Eukaryota</taxon>
        <taxon>Metazoa</taxon>
        <taxon>Ecdysozoa</taxon>
        <taxon>Arthropoda</taxon>
        <taxon>Chelicerata</taxon>
        <taxon>Arachnida</taxon>
        <taxon>Acari</taxon>
        <taxon>Parasitiformes</taxon>
        <taxon>Ixodida</taxon>
        <taxon>Ixodoidea</taxon>
        <taxon>Ixodidae</taxon>
        <taxon>Amblyomminae</taxon>
        <taxon>Amblyomma</taxon>
    </lineage>
</organism>
<gene>
    <name evidence="1" type="ORF">V5799_015244</name>
</gene>
<evidence type="ECO:0000313" key="1">
    <source>
        <dbReference type="EMBL" id="KAK8768291.1"/>
    </source>
</evidence>
<proteinExistence type="predicted"/>
<dbReference type="EMBL" id="JARKHS020024223">
    <property type="protein sequence ID" value="KAK8768291.1"/>
    <property type="molecule type" value="Genomic_DNA"/>
</dbReference>